<organism evidence="1 2">
    <name type="scientific">Corchorus olitorius</name>
    <dbReference type="NCBI Taxonomy" id="93759"/>
    <lineage>
        <taxon>Eukaryota</taxon>
        <taxon>Viridiplantae</taxon>
        <taxon>Streptophyta</taxon>
        <taxon>Embryophyta</taxon>
        <taxon>Tracheophyta</taxon>
        <taxon>Spermatophyta</taxon>
        <taxon>Magnoliopsida</taxon>
        <taxon>eudicotyledons</taxon>
        <taxon>Gunneridae</taxon>
        <taxon>Pentapetalae</taxon>
        <taxon>rosids</taxon>
        <taxon>malvids</taxon>
        <taxon>Malvales</taxon>
        <taxon>Malvaceae</taxon>
        <taxon>Grewioideae</taxon>
        <taxon>Apeibeae</taxon>
        <taxon>Corchorus</taxon>
    </lineage>
</organism>
<evidence type="ECO:0000313" key="2">
    <source>
        <dbReference type="Proteomes" id="UP000187203"/>
    </source>
</evidence>
<dbReference type="Proteomes" id="UP000187203">
    <property type="component" value="Unassembled WGS sequence"/>
</dbReference>
<dbReference type="EMBL" id="AWUE01019827">
    <property type="protein sequence ID" value="OMO71319.1"/>
    <property type="molecule type" value="Genomic_DNA"/>
</dbReference>
<dbReference type="AlphaFoldDB" id="A0A1R3HLT9"/>
<evidence type="ECO:0000313" key="1">
    <source>
        <dbReference type="EMBL" id="OMO71319.1"/>
    </source>
</evidence>
<protein>
    <submittedName>
        <fullName evidence="1">Uncharacterized protein</fullName>
    </submittedName>
</protein>
<sequence>MGMPCAREVFTSIFIVGAVTKKCCGELMVLGLAAQVSFHPKFPTLKRGFPDFDSFL</sequence>
<proteinExistence type="predicted"/>
<accession>A0A1R3HLT9</accession>
<gene>
    <name evidence="1" type="ORF">COLO4_28300</name>
</gene>
<keyword evidence="2" id="KW-1185">Reference proteome</keyword>
<comment type="caution">
    <text evidence="1">The sequence shown here is derived from an EMBL/GenBank/DDBJ whole genome shotgun (WGS) entry which is preliminary data.</text>
</comment>
<name>A0A1R3HLT9_9ROSI</name>
<reference evidence="2" key="1">
    <citation type="submission" date="2013-09" db="EMBL/GenBank/DDBJ databases">
        <title>Corchorus olitorius genome sequencing.</title>
        <authorList>
            <person name="Alam M."/>
            <person name="Haque M.S."/>
            <person name="Islam M.S."/>
            <person name="Emdad E.M."/>
            <person name="Islam M.M."/>
            <person name="Ahmed B."/>
            <person name="Halim A."/>
            <person name="Hossen Q.M.M."/>
            <person name="Hossain M.Z."/>
            <person name="Ahmed R."/>
            <person name="Khan M.M."/>
            <person name="Islam R."/>
            <person name="Rashid M.M."/>
            <person name="Khan S.A."/>
            <person name="Rahman M.S."/>
            <person name="Alam M."/>
            <person name="Yahiya A.S."/>
            <person name="Khan M.S."/>
            <person name="Azam M.S."/>
            <person name="Haque T."/>
            <person name="Lashkar M.Z.H."/>
            <person name="Akhand A.I."/>
            <person name="Morshed G."/>
            <person name="Roy S."/>
            <person name="Uddin K.S."/>
            <person name="Rabeya T."/>
            <person name="Hossain A.S."/>
            <person name="Chowdhury A."/>
            <person name="Snigdha A.R."/>
            <person name="Mortoza M.S."/>
            <person name="Matin S.A."/>
            <person name="Hoque S.M.E."/>
            <person name="Islam M.K."/>
            <person name="Roy D.K."/>
            <person name="Haider R."/>
            <person name="Moosa M.M."/>
            <person name="Elias S.M."/>
            <person name="Hasan A.M."/>
            <person name="Jahan S."/>
            <person name="Shafiuddin M."/>
            <person name="Mahmood N."/>
            <person name="Shommy N.S."/>
        </authorList>
    </citation>
    <scope>NUCLEOTIDE SEQUENCE [LARGE SCALE GENOMIC DNA]</scope>
    <source>
        <strain evidence="2">cv. O-4</strain>
    </source>
</reference>